<dbReference type="GO" id="GO:0004792">
    <property type="term" value="F:thiosulfate-cyanide sulfurtransferase activity"/>
    <property type="evidence" value="ECO:0007669"/>
    <property type="project" value="TreeGrafter"/>
</dbReference>
<dbReference type="GO" id="GO:0016779">
    <property type="term" value="F:nucleotidyltransferase activity"/>
    <property type="evidence" value="ECO:0007669"/>
    <property type="project" value="TreeGrafter"/>
</dbReference>
<dbReference type="STRING" id="1280941.HY2_12620"/>
<dbReference type="Pfam" id="PF00899">
    <property type="entry name" value="ThiF"/>
    <property type="match status" value="1"/>
</dbReference>
<protein>
    <recommendedName>
        <fullName evidence="1">THIF-type NAD/FAD binding fold domain-containing protein</fullName>
    </recommendedName>
</protein>
<comment type="caution">
    <text evidence="2">The sequence shown here is derived from an EMBL/GenBank/DDBJ whole genome shotgun (WGS) entry which is preliminary data.</text>
</comment>
<dbReference type="GO" id="GO:0008641">
    <property type="term" value="F:ubiquitin-like modifier activating enzyme activity"/>
    <property type="evidence" value="ECO:0007669"/>
    <property type="project" value="InterPro"/>
</dbReference>
<evidence type="ECO:0000259" key="1">
    <source>
        <dbReference type="Pfam" id="PF00899"/>
    </source>
</evidence>
<keyword evidence="3" id="KW-1185">Reference proteome</keyword>
<dbReference type="AlphaFoldDB" id="A0A062U011"/>
<dbReference type="OrthoDB" id="9804286at2"/>
<dbReference type="InterPro" id="IPR045886">
    <property type="entry name" value="ThiF/MoeB/HesA"/>
</dbReference>
<dbReference type="InterPro" id="IPR035985">
    <property type="entry name" value="Ubiquitin-activating_enz"/>
</dbReference>
<dbReference type="GO" id="GO:0005829">
    <property type="term" value="C:cytosol"/>
    <property type="evidence" value="ECO:0007669"/>
    <property type="project" value="TreeGrafter"/>
</dbReference>
<dbReference type="SUPFAM" id="SSF69572">
    <property type="entry name" value="Activating enzymes of the ubiquitin-like proteins"/>
    <property type="match status" value="1"/>
</dbReference>
<organism evidence="2 3">
    <name type="scientific">Hyphomonas pacifica</name>
    <dbReference type="NCBI Taxonomy" id="1280941"/>
    <lineage>
        <taxon>Bacteria</taxon>
        <taxon>Pseudomonadati</taxon>
        <taxon>Pseudomonadota</taxon>
        <taxon>Alphaproteobacteria</taxon>
        <taxon>Hyphomonadales</taxon>
        <taxon>Hyphomonadaceae</taxon>
        <taxon>Hyphomonas</taxon>
    </lineage>
</organism>
<dbReference type="PANTHER" id="PTHR10953">
    <property type="entry name" value="UBIQUITIN-ACTIVATING ENZYME E1"/>
    <property type="match status" value="1"/>
</dbReference>
<dbReference type="Proteomes" id="UP000249123">
    <property type="component" value="Unassembled WGS sequence"/>
</dbReference>
<name>A0A062U011_9PROT</name>
<dbReference type="RefSeq" id="WP_034826294.1">
    <property type="nucleotide sequence ID" value="NZ_AWFA01000019.1"/>
</dbReference>
<evidence type="ECO:0000313" key="3">
    <source>
        <dbReference type="Proteomes" id="UP000249123"/>
    </source>
</evidence>
<dbReference type="InterPro" id="IPR000594">
    <property type="entry name" value="ThiF_NAD_FAD-bd"/>
</dbReference>
<feature type="domain" description="THIF-type NAD/FAD binding fold" evidence="1">
    <location>
        <begin position="12"/>
        <end position="243"/>
    </location>
</feature>
<dbReference type="CDD" id="cd00757">
    <property type="entry name" value="ThiF_MoeB_HesA_family"/>
    <property type="match status" value="1"/>
</dbReference>
<reference evidence="2 3" key="1">
    <citation type="submission" date="2013-04" db="EMBL/GenBank/DDBJ databases">
        <title>Hyphomonas sp. T24B3 Genome Sequencing.</title>
        <authorList>
            <person name="Lai Q."/>
            <person name="Shao Z."/>
        </authorList>
    </citation>
    <scope>NUCLEOTIDE SEQUENCE [LARGE SCALE GENOMIC DNA]</scope>
    <source>
        <strain evidence="2 3">T24B3</strain>
    </source>
</reference>
<sequence>MTPLSPEDLARHKRHIMLKEIGGPGVQKLRAATVSIVGAGALGGPFAMFLAAAGVGKLEIWDDDHVERSNLQRQVQFGEGDLGKYKADVLAAHLMRDHPHTVVEPRRKRWADSDALHGRILVDATDNFATRYALNQVAHASARYMVHGAAAGWRGQVSVFASGRTGDAPCYQCWVPETPPDAEACDEVGVVGPVTGMVSTAMALEVIKLVTGAGSPLIGRILLLDGLSATPRTIGLRRDAACPVCNQLPAI</sequence>
<dbReference type="Gene3D" id="3.40.50.720">
    <property type="entry name" value="NAD(P)-binding Rossmann-like Domain"/>
    <property type="match status" value="1"/>
</dbReference>
<proteinExistence type="predicted"/>
<dbReference type="EMBL" id="AWFB01000004">
    <property type="protein sequence ID" value="RAN35432.1"/>
    <property type="molecule type" value="Genomic_DNA"/>
</dbReference>
<dbReference type="PANTHER" id="PTHR10953:SF102">
    <property type="entry name" value="ADENYLYLTRANSFERASE AND SULFURTRANSFERASE MOCS3"/>
    <property type="match status" value="1"/>
</dbReference>
<dbReference type="eggNOG" id="COG0476">
    <property type="taxonomic scope" value="Bacteria"/>
</dbReference>
<gene>
    <name evidence="2" type="ORF">HY3_07785</name>
</gene>
<accession>A0A062U011</accession>
<evidence type="ECO:0000313" key="2">
    <source>
        <dbReference type="EMBL" id="RAN35432.1"/>
    </source>
</evidence>
<dbReference type="GO" id="GO:0008146">
    <property type="term" value="F:sulfotransferase activity"/>
    <property type="evidence" value="ECO:0007669"/>
    <property type="project" value="TreeGrafter"/>
</dbReference>